<evidence type="ECO:0000256" key="15">
    <source>
        <dbReference type="RuleBase" id="RU000618"/>
    </source>
</evidence>
<dbReference type="InterPro" id="IPR033136">
    <property type="entry name" value="DNA_ligase_CS"/>
</dbReference>
<keyword evidence="7 14" id="KW-0227">DNA damage</keyword>
<protein>
    <recommendedName>
        <fullName evidence="3 14">DNA ligase</fullName>
        <ecNumber evidence="2 14">6.5.1.2</ecNumber>
    </recommendedName>
    <alternativeName>
        <fullName evidence="14">Polydeoxyribonucleotide synthase [NAD(+)]</fullName>
    </alternativeName>
</protein>
<evidence type="ECO:0000256" key="16">
    <source>
        <dbReference type="SAM" id="Coils"/>
    </source>
</evidence>
<dbReference type="Proteomes" id="UP000177954">
    <property type="component" value="Unassembled WGS sequence"/>
</dbReference>
<feature type="binding site" evidence="14">
    <location>
        <position position="184"/>
    </location>
    <ligand>
        <name>NAD(+)</name>
        <dbReference type="ChEBI" id="CHEBI:57540"/>
    </ligand>
</feature>
<keyword evidence="11 14" id="KW-0234">DNA repair</keyword>
<dbReference type="FunFam" id="1.10.150.20:FF:000006">
    <property type="entry name" value="DNA ligase"/>
    <property type="match status" value="1"/>
</dbReference>
<feature type="binding site" evidence="14">
    <location>
        <position position="137"/>
    </location>
    <ligand>
        <name>NAD(+)</name>
        <dbReference type="ChEBI" id="CHEBI:57540"/>
    </ligand>
</feature>
<comment type="caution">
    <text evidence="14">Lacks conserved residue(s) required for the propagation of feature annotation.</text>
</comment>
<dbReference type="SMART" id="SM00532">
    <property type="entry name" value="LIGANc"/>
    <property type="match status" value="1"/>
</dbReference>
<keyword evidence="10 14" id="KW-0520">NAD</keyword>
<comment type="function">
    <text evidence="1 14">DNA ligase that catalyzes the formation of phosphodiester linkages between 5'-phosphoryl and 3'-hydroxyl groups in double-stranded DNA using NAD as a coenzyme and as the energy source for the reaction. It is essential for DNA replication and repair of damaged DNA.</text>
</comment>
<dbReference type="NCBIfam" id="NF005932">
    <property type="entry name" value="PRK07956.1"/>
    <property type="match status" value="1"/>
</dbReference>
<evidence type="ECO:0000256" key="11">
    <source>
        <dbReference type="ARBA" id="ARBA00023204"/>
    </source>
</evidence>
<evidence type="ECO:0000256" key="13">
    <source>
        <dbReference type="ARBA" id="ARBA00060881"/>
    </source>
</evidence>
<dbReference type="Pfam" id="PF12826">
    <property type="entry name" value="HHH_2"/>
    <property type="match status" value="1"/>
</dbReference>
<dbReference type="FunFam" id="1.10.150.20:FF:000007">
    <property type="entry name" value="DNA ligase"/>
    <property type="match status" value="1"/>
</dbReference>
<feature type="coiled-coil region" evidence="16">
    <location>
        <begin position="3"/>
        <end position="50"/>
    </location>
</feature>
<dbReference type="HAMAP" id="MF_01588">
    <property type="entry name" value="DNA_ligase_A"/>
    <property type="match status" value="1"/>
</dbReference>
<evidence type="ECO:0000256" key="14">
    <source>
        <dbReference type="HAMAP-Rule" id="MF_01588"/>
    </source>
</evidence>
<sequence length="673" mass="74541">MNSRAAQERIKKLRNLVNKYRYQQHVLDRLEISEEALDALKHELKKLEDEFPELVTPDSPTQRVAGKALSKFKKVTHASLMLSLEDAFSEDEMAEWEERLHKQLPARHFDYFAELKFDGLALSLIYRDGVLVRGATRGDGKVGEDITINIRTIESIPLALESNPVASSNRVAKSARGEIEVRGEALISKKGLEQINRAQKKKGEKIYANARNLAAGSLRQLDPHIVSERKLEFFAYDMIIKNGHARHSEEHEVLHKLGFKTDPYAKVCKTLTEVFAFHKKITDAREKFPYEIDGIVVSLNDNELFARAGVVGKAPRGAIAYKFAPREATTKVLNIQVQVGRTGVLTPVAHLEPVNISGVTISRATLHNEDEIKRLGVKIGDTVIVGRAGDVIPDVKKTLKELRTGHEKEFHMPRHCPICSAPVARDEGGVLIKCVNKKCPSRKRKVLYHFVSKHAFDIDGLGPKTINALLDQGLIQDAADLYDLKEGDIAPLERFGEKSAQNIIEAIAKSKKITLPRFLIALSILHVGEETALDLAEHFGSLEAIEKADSAEILTVKNIGDVVAQSVHDFFRDEHNQKFLAKFKKAGIEVARTARRKPGKLTGKSFVFTGELDAMSRDAAKAAVRALGADASETVSQNTSFVVAGASPGSKYAKAQKLGITILNEKDFLKMIG</sequence>
<dbReference type="SUPFAM" id="SSF56091">
    <property type="entry name" value="DNA ligase/mRNA capping enzyme, catalytic domain"/>
    <property type="match status" value="1"/>
</dbReference>
<feature type="binding site" evidence="14">
    <location>
        <position position="114"/>
    </location>
    <ligand>
        <name>NAD(+)</name>
        <dbReference type="ChEBI" id="CHEBI:57540"/>
    </ligand>
</feature>
<dbReference type="PROSITE" id="PS50172">
    <property type="entry name" value="BRCT"/>
    <property type="match status" value="1"/>
</dbReference>
<feature type="binding site" evidence="14">
    <location>
        <position position="434"/>
    </location>
    <ligand>
        <name>Zn(2+)</name>
        <dbReference type="ChEBI" id="CHEBI:29105"/>
    </ligand>
</feature>
<dbReference type="InterPro" id="IPR004150">
    <property type="entry name" value="NAD_DNA_ligase_OB"/>
</dbReference>
<evidence type="ECO:0000256" key="1">
    <source>
        <dbReference type="ARBA" id="ARBA00004067"/>
    </source>
</evidence>
<dbReference type="GO" id="GO:0003911">
    <property type="term" value="F:DNA ligase (NAD+) activity"/>
    <property type="evidence" value="ECO:0007669"/>
    <property type="project" value="UniProtKB-UniRule"/>
</dbReference>
<dbReference type="CDD" id="cd00114">
    <property type="entry name" value="LIGANc"/>
    <property type="match status" value="1"/>
</dbReference>
<dbReference type="Gene3D" id="1.10.150.20">
    <property type="entry name" value="5' to 3' exonuclease, C-terminal subdomain"/>
    <property type="match status" value="2"/>
</dbReference>
<evidence type="ECO:0000259" key="17">
    <source>
        <dbReference type="PROSITE" id="PS50172"/>
    </source>
</evidence>
<evidence type="ECO:0000256" key="5">
    <source>
        <dbReference type="ARBA" id="ARBA00022705"/>
    </source>
</evidence>
<comment type="caution">
    <text evidence="18">The sequence shown here is derived from an EMBL/GenBank/DDBJ whole genome shotgun (WGS) entry which is preliminary data.</text>
</comment>
<feature type="binding site" evidence="14">
    <location>
        <position position="416"/>
    </location>
    <ligand>
        <name>Zn(2+)</name>
        <dbReference type="ChEBI" id="CHEBI:29105"/>
    </ligand>
</feature>
<dbReference type="Gene3D" id="6.20.10.30">
    <property type="match status" value="1"/>
</dbReference>
<dbReference type="InterPro" id="IPR036420">
    <property type="entry name" value="BRCT_dom_sf"/>
</dbReference>
<dbReference type="InterPro" id="IPR013840">
    <property type="entry name" value="DNAligase_N"/>
</dbReference>
<feature type="binding site" evidence="14">
    <location>
        <position position="439"/>
    </location>
    <ligand>
        <name>Zn(2+)</name>
        <dbReference type="ChEBI" id="CHEBI:29105"/>
    </ligand>
</feature>
<comment type="catalytic activity">
    <reaction evidence="12 14 15">
        <text>NAD(+) + (deoxyribonucleotide)n-3'-hydroxyl + 5'-phospho-(deoxyribonucleotide)m = (deoxyribonucleotide)n+m + AMP + beta-nicotinamide D-nucleotide.</text>
        <dbReference type="EC" id="6.5.1.2"/>
    </reaction>
</comment>
<dbReference type="SUPFAM" id="SSF50249">
    <property type="entry name" value="Nucleic acid-binding proteins"/>
    <property type="match status" value="1"/>
</dbReference>
<dbReference type="Gene3D" id="3.40.50.10190">
    <property type="entry name" value="BRCT domain"/>
    <property type="match status" value="1"/>
</dbReference>
<keyword evidence="9 14" id="KW-0460">Magnesium</keyword>
<dbReference type="InterPro" id="IPR013839">
    <property type="entry name" value="DNAligase_adenylation"/>
</dbReference>
<dbReference type="Pfam" id="PF03120">
    <property type="entry name" value="OB_DNA_ligase"/>
    <property type="match status" value="1"/>
</dbReference>
<dbReference type="Pfam" id="PF00533">
    <property type="entry name" value="BRCT"/>
    <property type="match status" value="1"/>
</dbReference>
<dbReference type="InterPro" id="IPR010994">
    <property type="entry name" value="RuvA_2-like"/>
</dbReference>
<dbReference type="PANTHER" id="PTHR23389:SF9">
    <property type="entry name" value="DNA LIGASE"/>
    <property type="match status" value="1"/>
</dbReference>
<dbReference type="EMBL" id="MHNZ01000018">
    <property type="protein sequence ID" value="OGZ56388.1"/>
    <property type="molecule type" value="Genomic_DNA"/>
</dbReference>
<dbReference type="EC" id="6.5.1.2" evidence="2 14"/>
<feature type="domain" description="BRCT" evidence="17">
    <location>
        <begin position="596"/>
        <end position="673"/>
    </location>
</feature>
<evidence type="ECO:0000256" key="3">
    <source>
        <dbReference type="ARBA" id="ARBA00013308"/>
    </source>
</evidence>
<dbReference type="PANTHER" id="PTHR23389">
    <property type="entry name" value="CHROMOSOME TRANSMISSION FIDELITY FACTOR 18"/>
    <property type="match status" value="1"/>
</dbReference>
<dbReference type="InterPro" id="IPR001679">
    <property type="entry name" value="DNA_ligase"/>
</dbReference>
<evidence type="ECO:0000313" key="19">
    <source>
        <dbReference type="Proteomes" id="UP000177954"/>
    </source>
</evidence>
<comment type="similarity">
    <text evidence="13 14">Belongs to the NAD-dependent DNA ligase family. LigA subfamily.</text>
</comment>
<dbReference type="CDD" id="cd17748">
    <property type="entry name" value="BRCT_DNA_ligase_like"/>
    <property type="match status" value="1"/>
</dbReference>
<evidence type="ECO:0000256" key="10">
    <source>
        <dbReference type="ARBA" id="ARBA00023027"/>
    </source>
</evidence>
<keyword evidence="16" id="KW-0175">Coiled coil</keyword>
<accession>A0A1G2H330</accession>
<keyword evidence="6 14" id="KW-0479">Metal-binding</keyword>
<feature type="active site" description="N6-AMP-lysine intermediate" evidence="14">
    <location>
        <position position="116"/>
    </location>
</feature>
<dbReference type="Gene3D" id="3.30.470.30">
    <property type="entry name" value="DNA ligase/mRNA capping enzyme"/>
    <property type="match status" value="1"/>
</dbReference>
<reference evidence="18 19" key="1">
    <citation type="journal article" date="2016" name="Nat. Commun.">
        <title>Thousands of microbial genomes shed light on interconnected biogeochemical processes in an aquifer system.</title>
        <authorList>
            <person name="Anantharaman K."/>
            <person name="Brown C.T."/>
            <person name="Hug L.A."/>
            <person name="Sharon I."/>
            <person name="Castelle C.J."/>
            <person name="Probst A.J."/>
            <person name="Thomas B.C."/>
            <person name="Singh A."/>
            <person name="Wilkins M.J."/>
            <person name="Karaoz U."/>
            <person name="Brodie E.L."/>
            <person name="Williams K.H."/>
            <person name="Hubbard S.S."/>
            <person name="Banfield J.F."/>
        </authorList>
    </citation>
    <scope>NUCLEOTIDE SEQUENCE [LARGE SCALE GENOMIC DNA]</scope>
</reference>
<dbReference type="Pfam" id="PF03119">
    <property type="entry name" value="DNA_ligase_ZBD"/>
    <property type="match status" value="1"/>
</dbReference>
<dbReference type="InterPro" id="IPR018239">
    <property type="entry name" value="DNA_ligase_AS"/>
</dbReference>
<name>A0A1G2H330_9BACT</name>
<dbReference type="PROSITE" id="PS01055">
    <property type="entry name" value="DNA_LIGASE_N1"/>
    <property type="match status" value="1"/>
</dbReference>
<evidence type="ECO:0000256" key="9">
    <source>
        <dbReference type="ARBA" id="ARBA00022842"/>
    </source>
</evidence>
<proteinExistence type="inferred from homology"/>
<evidence type="ECO:0000256" key="7">
    <source>
        <dbReference type="ARBA" id="ARBA00022763"/>
    </source>
</evidence>
<dbReference type="Gene3D" id="2.40.50.140">
    <property type="entry name" value="Nucleic acid-binding proteins"/>
    <property type="match status" value="1"/>
</dbReference>
<evidence type="ECO:0000256" key="8">
    <source>
        <dbReference type="ARBA" id="ARBA00022833"/>
    </source>
</evidence>
<gene>
    <name evidence="14" type="primary">ligA</name>
    <name evidence="18" type="ORF">A3J04_03560</name>
</gene>
<evidence type="ECO:0000256" key="4">
    <source>
        <dbReference type="ARBA" id="ARBA00022598"/>
    </source>
</evidence>
<dbReference type="FunFam" id="2.40.50.140:FF:000012">
    <property type="entry name" value="DNA ligase"/>
    <property type="match status" value="1"/>
</dbReference>
<feature type="binding site" evidence="14">
    <location>
        <position position="322"/>
    </location>
    <ligand>
        <name>NAD(+)</name>
        <dbReference type="ChEBI" id="CHEBI:57540"/>
    </ligand>
</feature>
<keyword evidence="8 14" id="KW-0862">Zinc</keyword>
<dbReference type="InterPro" id="IPR004149">
    <property type="entry name" value="Znf_DNAligase_C4"/>
</dbReference>
<dbReference type="AlphaFoldDB" id="A0A1G2H330"/>
<keyword evidence="5 14" id="KW-0235">DNA replication</keyword>
<dbReference type="STRING" id="1802129.A3J04_03560"/>
<evidence type="ECO:0000256" key="12">
    <source>
        <dbReference type="ARBA" id="ARBA00034005"/>
    </source>
</evidence>
<evidence type="ECO:0000313" key="18">
    <source>
        <dbReference type="EMBL" id="OGZ56388.1"/>
    </source>
</evidence>
<feature type="binding site" evidence="14">
    <location>
        <position position="419"/>
    </location>
    <ligand>
        <name>Zn(2+)</name>
        <dbReference type="ChEBI" id="CHEBI:29105"/>
    </ligand>
</feature>
<organism evidence="18 19">
    <name type="scientific">Candidatus Ryanbacteria bacterium RIFCSPLOWO2_02_FULL_47_14</name>
    <dbReference type="NCBI Taxonomy" id="1802129"/>
    <lineage>
        <taxon>Bacteria</taxon>
        <taxon>Candidatus Ryaniibacteriota</taxon>
    </lineage>
</organism>
<dbReference type="PROSITE" id="PS01056">
    <property type="entry name" value="DNA_LIGASE_N2"/>
    <property type="match status" value="1"/>
</dbReference>
<evidence type="ECO:0000256" key="2">
    <source>
        <dbReference type="ARBA" id="ARBA00012722"/>
    </source>
</evidence>
<comment type="cofactor">
    <cofactor evidence="14">
        <name>Mg(2+)</name>
        <dbReference type="ChEBI" id="CHEBI:18420"/>
    </cofactor>
    <cofactor evidence="14">
        <name>Mn(2+)</name>
        <dbReference type="ChEBI" id="CHEBI:29035"/>
    </cofactor>
</comment>
<dbReference type="Pfam" id="PF14520">
    <property type="entry name" value="HHH_5"/>
    <property type="match status" value="1"/>
</dbReference>
<dbReference type="Pfam" id="PF01653">
    <property type="entry name" value="DNA_ligase_aden"/>
    <property type="match status" value="1"/>
</dbReference>
<dbReference type="InterPro" id="IPR041663">
    <property type="entry name" value="DisA/LigA_HHH"/>
</dbReference>
<dbReference type="SMART" id="SM00292">
    <property type="entry name" value="BRCT"/>
    <property type="match status" value="1"/>
</dbReference>
<dbReference type="GO" id="GO:0006260">
    <property type="term" value="P:DNA replication"/>
    <property type="evidence" value="ECO:0007669"/>
    <property type="project" value="UniProtKB-KW"/>
</dbReference>
<feature type="binding site" evidence="14">
    <location>
        <begin position="83"/>
        <end position="84"/>
    </location>
    <ligand>
        <name>NAD(+)</name>
        <dbReference type="ChEBI" id="CHEBI:57540"/>
    </ligand>
</feature>
<dbReference type="Gene3D" id="1.10.287.610">
    <property type="entry name" value="Helix hairpin bin"/>
    <property type="match status" value="1"/>
</dbReference>
<dbReference type="NCBIfam" id="TIGR00575">
    <property type="entry name" value="dnlj"/>
    <property type="match status" value="1"/>
</dbReference>
<keyword evidence="14" id="KW-0464">Manganese</keyword>
<dbReference type="PIRSF" id="PIRSF001604">
    <property type="entry name" value="LigA"/>
    <property type="match status" value="1"/>
</dbReference>
<dbReference type="SUPFAM" id="SSF47781">
    <property type="entry name" value="RuvA domain 2-like"/>
    <property type="match status" value="1"/>
</dbReference>
<dbReference type="InterPro" id="IPR012340">
    <property type="entry name" value="NA-bd_OB-fold"/>
</dbReference>
<dbReference type="InterPro" id="IPR001357">
    <property type="entry name" value="BRCT_dom"/>
</dbReference>
<evidence type="ECO:0000256" key="6">
    <source>
        <dbReference type="ARBA" id="ARBA00022723"/>
    </source>
</evidence>
<keyword evidence="4 14" id="KW-0436">Ligase</keyword>
<dbReference type="SUPFAM" id="SSF52113">
    <property type="entry name" value="BRCT domain"/>
    <property type="match status" value="1"/>
</dbReference>
<dbReference type="GO" id="GO:0046872">
    <property type="term" value="F:metal ion binding"/>
    <property type="evidence" value="ECO:0007669"/>
    <property type="project" value="UniProtKB-KW"/>
</dbReference>
<dbReference type="GO" id="GO:0005829">
    <property type="term" value="C:cytosol"/>
    <property type="evidence" value="ECO:0007669"/>
    <property type="project" value="TreeGrafter"/>
</dbReference>
<dbReference type="GO" id="GO:0006281">
    <property type="term" value="P:DNA repair"/>
    <property type="evidence" value="ECO:0007669"/>
    <property type="project" value="UniProtKB-KW"/>
</dbReference>